<dbReference type="NCBIfam" id="TIGR01682">
    <property type="entry name" value="moaD"/>
    <property type="match status" value="1"/>
</dbReference>
<proteinExistence type="predicted"/>
<evidence type="ECO:0000256" key="2">
    <source>
        <dbReference type="ARBA" id="ARBA00022741"/>
    </source>
</evidence>
<accession>A0A2J7R285</accession>
<evidence type="ECO:0000313" key="4">
    <source>
        <dbReference type="EMBL" id="PNF34934.1"/>
    </source>
</evidence>
<dbReference type="InterPro" id="IPR012675">
    <property type="entry name" value="Beta-grasp_dom_sf"/>
</dbReference>
<sequence length="89" mass="9756">MADMLIVEIQVLFFAKARELCGQKESHLLIPSTVSYNDLVDQIVKTFSLESIQHNLILAINEEYATTGSIVQLKEGDKVAVIPPLSGGI</sequence>
<comment type="pathway">
    <text evidence="1">Cofactor biosynthesis; molybdopterin biosynthesis.</text>
</comment>
<dbReference type="InParanoid" id="A0A2J7R285"/>
<name>A0A2J7R285_9NEOP</name>
<dbReference type="STRING" id="105785.A0A2J7R285"/>
<evidence type="ECO:0000256" key="1">
    <source>
        <dbReference type="ARBA" id="ARBA00005046"/>
    </source>
</evidence>
<dbReference type="GO" id="GO:0000166">
    <property type="term" value="F:nucleotide binding"/>
    <property type="evidence" value="ECO:0007669"/>
    <property type="project" value="UniProtKB-KW"/>
</dbReference>
<dbReference type="PANTHER" id="PTHR33359">
    <property type="entry name" value="MOLYBDOPTERIN SYNTHASE SULFUR CARRIER SUBUNIT"/>
    <property type="match status" value="1"/>
</dbReference>
<dbReference type="UniPathway" id="UPA00344"/>
<dbReference type="GO" id="GO:1990133">
    <property type="term" value="C:molybdopterin adenylyltransferase complex"/>
    <property type="evidence" value="ECO:0007669"/>
    <property type="project" value="TreeGrafter"/>
</dbReference>
<dbReference type="InterPro" id="IPR016155">
    <property type="entry name" value="Mopterin_synth/thiamin_S_b"/>
</dbReference>
<keyword evidence="5" id="KW-1185">Reference proteome</keyword>
<organism evidence="4 5">
    <name type="scientific">Cryptotermes secundus</name>
    <dbReference type="NCBI Taxonomy" id="105785"/>
    <lineage>
        <taxon>Eukaryota</taxon>
        <taxon>Metazoa</taxon>
        <taxon>Ecdysozoa</taxon>
        <taxon>Arthropoda</taxon>
        <taxon>Hexapoda</taxon>
        <taxon>Insecta</taxon>
        <taxon>Pterygota</taxon>
        <taxon>Neoptera</taxon>
        <taxon>Polyneoptera</taxon>
        <taxon>Dictyoptera</taxon>
        <taxon>Blattodea</taxon>
        <taxon>Blattoidea</taxon>
        <taxon>Termitoidae</taxon>
        <taxon>Kalotermitidae</taxon>
        <taxon>Cryptotermitinae</taxon>
        <taxon>Cryptotermes</taxon>
    </lineage>
</organism>
<dbReference type="GO" id="GO:0006777">
    <property type="term" value="P:Mo-molybdopterin cofactor biosynthetic process"/>
    <property type="evidence" value="ECO:0007669"/>
    <property type="project" value="UniProtKB-KW"/>
</dbReference>
<dbReference type="FunCoup" id="A0A2J7R285">
    <property type="interactions" value="11"/>
</dbReference>
<dbReference type="AlphaFoldDB" id="A0A2J7R285"/>
<dbReference type="InterPro" id="IPR003749">
    <property type="entry name" value="ThiS/MoaD-like"/>
</dbReference>
<keyword evidence="3" id="KW-0501">Molybdenum cofactor biosynthesis</keyword>
<evidence type="ECO:0000313" key="5">
    <source>
        <dbReference type="Proteomes" id="UP000235965"/>
    </source>
</evidence>
<reference evidence="4 5" key="1">
    <citation type="submission" date="2017-12" db="EMBL/GenBank/DDBJ databases">
        <title>Hemimetabolous genomes reveal molecular basis of termite eusociality.</title>
        <authorList>
            <person name="Harrison M.C."/>
            <person name="Jongepier E."/>
            <person name="Robertson H.M."/>
            <person name="Arning N."/>
            <person name="Bitard-Feildel T."/>
            <person name="Chao H."/>
            <person name="Childers C.P."/>
            <person name="Dinh H."/>
            <person name="Doddapaneni H."/>
            <person name="Dugan S."/>
            <person name="Gowin J."/>
            <person name="Greiner C."/>
            <person name="Han Y."/>
            <person name="Hu H."/>
            <person name="Hughes D.S.T."/>
            <person name="Huylmans A.-K."/>
            <person name="Kemena C."/>
            <person name="Kremer L.P.M."/>
            <person name="Lee S.L."/>
            <person name="Lopez-Ezquerra A."/>
            <person name="Mallet L."/>
            <person name="Monroy-Kuhn J.M."/>
            <person name="Moser A."/>
            <person name="Murali S.C."/>
            <person name="Muzny D.M."/>
            <person name="Otani S."/>
            <person name="Piulachs M.-D."/>
            <person name="Poelchau M."/>
            <person name="Qu J."/>
            <person name="Schaub F."/>
            <person name="Wada-Katsumata A."/>
            <person name="Worley K.C."/>
            <person name="Xie Q."/>
            <person name="Ylla G."/>
            <person name="Poulsen M."/>
            <person name="Gibbs R.A."/>
            <person name="Schal C."/>
            <person name="Richards S."/>
            <person name="Belles X."/>
            <person name="Korb J."/>
            <person name="Bornberg-Bauer E."/>
        </authorList>
    </citation>
    <scope>NUCLEOTIDE SEQUENCE [LARGE SCALE GENOMIC DNA]</scope>
    <source>
        <tissue evidence="4">Whole body</tissue>
    </source>
</reference>
<gene>
    <name evidence="4" type="primary">Mocs2_0</name>
    <name evidence="4" type="ORF">B7P43_G01420</name>
</gene>
<dbReference type="InterPro" id="IPR044672">
    <property type="entry name" value="MOCS2A"/>
</dbReference>
<keyword evidence="2" id="KW-0547">Nucleotide-binding</keyword>
<dbReference type="SUPFAM" id="SSF54285">
    <property type="entry name" value="MoaD/ThiS"/>
    <property type="match status" value="1"/>
</dbReference>
<protein>
    <submittedName>
        <fullName evidence="4">Molybdopterin synthase sulfur carrier subunit</fullName>
    </submittedName>
</protein>
<dbReference type="Proteomes" id="UP000235965">
    <property type="component" value="Unassembled WGS sequence"/>
</dbReference>
<comment type="caution">
    <text evidence="4">The sequence shown here is derived from an EMBL/GenBank/DDBJ whole genome shotgun (WGS) entry which is preliminary data.</text>
</comment>
<dbReference type="CDD" id="cd00754">
    <property type="entry name" value="Ubl_MoaD"/>
    <property type="match status" value="1"/>
</dbReference>
<dbReference type="FunFam" id="3.10.20.30:FF:000010">
    <property type="entry name" value="Molybdopterin synthase sulfur carrier subunit"/>
    <property type="match status" value="1"/>
</dbReference>
<dbReference type="PANTHER" id="PTHR33359:SF1">
    <property type="entry name" value="MOLYBDOPTERIN SYNTHASE SULFUR CARRIER SUBUNIT"/>
    <property type="match status" value="1"/>
</dbReference>
<dbReference type="Gene3D" id="3.10.20.30">
    <property type="match status" value="1"/>
</dbReference>
<evidence type="ECO:0000256" key="3">
    <source>
        <dbReference type="ARBA" id="ARBA00023150"/>
    </source>
</evidence>
<dbReference type="EMBL" id="NEVH01008200">
    <property type="protein sequence ID" value="PNF34934.1"/>
    <property type="molecule type" value="Genomic_DNA"/>
</dbReference>
<dbReference type="Pfam" id="PF02597">
    <property type="entry name" value="ThiS"/>
    <property type="match status" value="1"/>
</dbReference>